<dbReference type="Pfam" id="PF13302">
    <property type="entry name" value="Acetyltransf_3"/>
    <property type="match status" value="1"/>
</dbReference>
<dbReference type="RefSeq" id="WP_229430888.1">
    <property type="nucleotide sequence ID" value="NZ_JAJHPV010000004.1"/>
</dbReference>
<organism evidence="5 6">
    <name type="scientific">Massilia agrisoli</name>
    <dbReference type="NCBI Taxonomy" id="2892444"/>
    <lineage>
        <taxon>Bacteria</taxon>
        <taxon>Pseudomonadati</taxon>
        <taxon>Pseudomonadota</taxon>
        <taxon>Betaproteobacteria</taxon>
        <taxon>Burkholderiales</taxon>
        <taxon>Oxalobacteraceae</taxon>
        <taxon>Telluria group</taxon>
        <taxon>Massilia</taxon>
    </lineage>
</organism>
<sequence>MFPENLTIETERLLLTPISMKDLDDIWPHVTDPRISRLMSWQPHQDKSVTRALIDNLEQSRRDERGITWSIFRDGRFCGIISLISIMRHHRALTYHSAELAYWLGVEFQGQRIMSEAGRHVIAFAFKELGIHRLVVEHFTSNPQSERVIKQWGFRLIGEKRHAFMKEGVWHNAKCYDLLETDL</sequence>
<dbReference type="InterPro" id="IPR051531">
    <property type="entry name" value="N-acetyltransferase"/>
</dbReference>
<evidence type="ECO:0000259" key="4">
    <source>
        <dbReference type="PROSITE" id="PS51186"/>
    </source>
</evidence>
<dbReference type="PANTHER" id="PTHR43792">
    <property type="entry name" value="GNAT FAMILY, PUTATIVE (AFU_ORTHOLOGUE AFUA_3G00765)-RELATED-RELATED"/>
    <property type="match status" value="1"/>
</dbReference>
<evidence type="ECO:0000313" key="6">
    <source>
        <dbReference type="Proteomes" id="UP001198701"/>
    </source>
</evidence>
<keyword evidence="1" id="KW-0808">Transferase</keyword>
<accession>A0ABS8IQ29</accession>
<dbReference type="EMBL" id="JAJHPV010000004">
    <property type="protein sequence ID" value="MCC6069963.1"/>
    <property type="molecule type" value="Genomic_DNA"/>
</dbReference>
<keyword evidence="2" id="KW-0012">Acyltransferase</keyword>
<comment type="caution">
    <text evidence="5">The sequence shown here is derived from an EMBL/GenBank/DDBJ whole genome shotgun (WGS) entry which is preliminary data.</text>
</comment>
<reference evidence="5 6" key="1">
    <citation type="submission" date="2021-11" db="EMBL/GenBank/DDBJ databases">
        <authorList>
            <person name="Huq M.A."/>
        </authorList>
    </citation>
    <scope>NUCLEOTIDE SEQUENCE [LARGE SCALE GENOMIC DNA]</scope>
    <source>
        <strain evidence="5 6">MAHUQ-52</strain>
    </source>
</reference>
<dbReference type="PANTHER" id="PTHR43792:SF8">
    <property type="entry name" value="[RIBOSOMAL PROTEIN US5]-ALANINE N-ACETYLTRANSFERASE"/>
    <property type="match status" value="1"/>
</dbReference>
<dbReference type="SUPFAM" id="SSF55729">
    <property type="entry name" value="Acyl-CoA N-acyltransferases (Nat)"/>
    <property type="match status" value="1"/>
</dbReference>
<comment type="similarity">
    <text evidence="3">Belongs to the acetyltransferase family. RimJ subfamily.</text>
</comment>
<feature type="domain" description="N-acetyltransferase" evidence="4">
    <location>
        <begin position="13"/>
        <end position="176"/>
    </location>
</feature>
<evidence type="ECO:0000313" key="5">
    <source>
        <dbReference type="EMBL" id="MCC6069963.1"/>
    </source>
</evidence>
<dbReference type="PROSITE" id="PS51186">
    <property type="entry name" value="GNAT"/>
    <property type="match status" value="1"/>
</dbReference>
<name>A0ABS8IQ29_9BURK</name>
<dbReference type="InterPro" id="IPR000182">
    <property type="entry name" value="GNAT_dom"/>
</dbReference>
<gene>
    <name evidence="5" type="ORF">LMJ30_03175</name>
</gene>
<dbReference type="Proteomes" id="UP001198701">
    <property type="component" value="Unassembled WGS sequence"/>
</dbReference>
<dbReference type="Gene3D" id="3.40.630.30">
    <property type="match status" value="1"/>
</dbReference>
<proteinExistence type="inferred from homology"/>
<evidence type="ECO:0000256" key="3">
    <source>
        <dbReference type="ARBA" id="ARBA00038502"/>
    </source>
</evidence>
<evidence type="ECO:0000256" key="1">
    <source>
        <dbReference type="ARBA" id="ARBA00022679"/>
    </source>
</evidence>
<evidence type="ECO:0000256" key="2">
    <source>
        <dbReference type="ARBA" id="ARBA00023315"/>
    </source>
</evidence>
<protein>
    <submittedName>
        <fullName evidence="5">GNAT family N-acetyltransferase</fullName>
    </submittedName>
</protein>
<keyword evidence="6" id="KW-1185">Reference proteome</keyword>
<dbReference type="InterPro" id="IPR016181">
    <property type="entry name" value="Acyl_CoA_acyltransferase"/>
</dbReference>